<dbReference type="AlphaFoldDB" id="A0A5B7EWB0"/>
<reference evidence="2 3" key="1">
    <citation type="submission" date="2019-05" db="EMBL/GenBank/DDBJ databases">
        <title>Another draft genome of Portunus trituberculatus and its Hox gene families provides insights of decapod evolution.</title>
        <authorList>
            <person name="Jeong J.-H."/>
            <person name="Song I."/>
            <person name="Kim S."/>
            <person name="Choi T."/>
            <person name="Kim D."/>
            <person name="Ryu S."/>
            <person name="Kim W."/>
        </authorList>
    </citation>
    <scope>NUCLEOTIDE SEQUENCE [LARGE SCALE GENOMIC DNA]</scope>
    <source>
        <tissue evidence="2">Muscle</tissue>
    </source>
</reference>
<evidence type="ECO:0000256" key="1">
    <source>
        <dbReference type="SAM" id="MobiDB-lite"/>
    </source>
</evidence>
<name>A0A5B7EWB0_PORTR</name>
<evidence type="ECO:0000313" key="3">
    <source>
        <dbReference type="Proteomes" id="UP000324222"/>
    </source>
</evidence>
<proteinExistence type="predicted"/>
<keyword evidence="3" id="KW-1185">Reference proteome</keyword>
<organism evidence="2 3">
    <name type="scientific">Portunus trituberculatus</name>
    <name type="common">Swimming crab</name>
    <name type="synonym">Neptunus trituberculatus</name>
    <dbReference type="NCBI Taxonomy" id="210409"/>
    <lineage>
        <taxon>Eukaryota</taxon>
        <taxon>Metazoa</taxon>
        <taxon>Ecdysozoa</taxon>
        <taxon>Arthropoda</taxon>
        <taxon>Crustacea</taxon>
        <taxon>Multicrustacea</taxon>
        <taxon>Malacostraca</taxon>
        <taxon>Eumalacostraca</taxon>
        <taxon>Eucarida</taxon>
        <taxon>Decapoda</taxon>
        <taxon>Pleocyemata</taxon>
        <taxon>Brachyura</taxon>
        <taxon>Eubrachyura</taxon>
        <taxon>Portunoidea</taxon>
        <taxon>Portunidae</taxon>
        <taxon>Portuninae</taxon>
        <taxon>Portunus</taxon>
    </lineage>
</organism>
<feature type="region of interest" description="Disordered" evidence="1">
    <location>
        <begin position="1"/>
        <end position="23"/>
    </location>
</feature>
<feature type="compositionally biased region" description="Basic and acidic residues" evidence="1">
    <location>
        <begin position="1"/>
        <end position="17"/>
    </location>
</feature>
<dbReference type="Proteomes" id="UP000324222">
    <property type="component" value="Unassembled WGS sequence"/>
</dbReference>
<dbReference type="EMBL" id="VSRR010004239">
    <property type="protein sequence ID" value="MPC39041.1"/>
    <property type="molecule type" value="Genomic_DNA"/>
</dbReference>
<protein>
    <submittedName>
        <fullName evidence="2">Uncharacterized protein</fullName>
    </submittedName>
</protein>
<sequence length="74" mass="8868">MDKKRPFLPDHCPRKTPDQATPHRCSRRRRRCRLHAWAVLLADWVSARARLFLESVVRRNRLAQHDRLLQESGE</sequence>
<comment type="caution">
    <text evidence="2">The sequence shown here is derived from an EMBL/GenBank/DDBJ whole genome shotgun (WGS) entry which is preliminary data.</text>
</comment>
<gene>
    <name evidence="2" type="ORF">E2C01_032559</name>
</gene>
<evidence type="ECO:0000313" key="2">
    <source>
        <dbReference type="EMBL" id="MPC39041.1"/>
    </source>
</evidence>
<accession>A0A5B7EWB0</accession>